<accession>A0A8E1VY75</accession>
<dbReference type="InterPro" id="IPR002347">
    <property type="entry name" value="SDR_fam"/>
</dbReference>
<evidence type="ECO:0000313" key="4">
    <source>
        <dbReference type="EMBL" id="MBB2500545.1"/>
    </source>
</evidence>
<dbReference type="AlphaFoldDB" id="A0A8E1VY75"/>
<dbReference type="FunFam" id="3.40.50.720:FF:000084">
    <property type="entry name" value="Short-chain dehydrogenase reductase"/>
    <property type="match status" value="1"/>
</dbReference>
<sequence length="269" mass="27628">MDEFTGRRILVTGAGTGIGRVVAHDLARRGATVLGVDRDAAVENLADGCEDALAARLEGAVVDLSDDAQLEGLAARARTAPGFDVLVNCAAAYPPKGGFLDASLTDWTRVLKVNVVALAVLSTAMARGVHAAGREGGAIVNFGSLQEDLPVPGYGPYVVTKGAVRAATRALAVELAPWGIRVNAVAPGVINTPSTLDTLDGRSWGEDGAPPTLLGRAGTPDEVADVVAFLASDAASFVTGTVVPVEGGRRLSRRPDPLGDRDVTAERQS</sequence>
<dbReference type="PRINTS" id="PR00080">
    <property type="entry name" value="SDRFAMILY"/>
</dbReference>
<evidence type="ECO:0000256" key="1">
    <source>
        <dbReference type="ARBA" id="ARBA00006484"/>
    </source>
</evidence>
<protein>
    <submittedName>
        <fullName evidence="4">SDR family oxidoreductase</fullName>
    </submittedName>
</protein>
<dbReference type="PRINTS" id="PR00081">
    <property type="entry name" value="GDHRDH"/>
</dbReference>
<dbReference type="PANTHER" id="PTHR43639">
    <property type="entry name" value="OXIDOREDUCTASE, SHORT-CHAIN DEHYDROGENASE/REDUCTASE FAMILY (AFU_ORTHOLOGUE AFUA_5G02870)"/>
    <property type="match status" value="1"/>
</dbReference>
<organism evidence="4 5">
    <name type="scientific">Amycolatopsis echigonensis</name>
    <dbReference type="NCBI Taxonomy" id="2576905"/>
    <lineage>
        <taxon>Bacteria</taxon>
        <taxon>Bacillati</taxon>
        <taxon>Actinomycetota</taxon>
        <taxon>Actinomycetes</taxon>
        <taxon>Pseudonocardiales</taxon>
        <taxon>Pseudonocardiaceae</taxon>
        <taxon>Amycolatopsis</taxon>
    </lineage>
</organism>
<gene>
    <name evidence="4" type="ORF">H5411_15600</name>
</gene>
<dbReference type="Pfam" id="PF13561">
    <property type="entry name" value="adh_short_C2"/>
    <property type="match status" value="1"/>
</dbReference>
<dbReference type="Proteomes" id="UP000550260">
    <property type="component" value="Unassembled WGS sequence"/>
</dbReference>
<dbReference type="PANTHER" id="PTHR43639:SF1">
    <property type="entry name" value="SHORT-CHAIN DEHYDROGENASE_REDUCTASE FAMILY PROTEIN"/>
    <property type="match status" value="1"/>
</dbReference>
<comment type="caution">
    <text evidence="4">The sequence shown here is derived from an EMBL/GenBank/DDBJ whole genome shotgun (WGS) entry which is preliminary data.</text>
</comment>
<dbReference type="EMBL" id="JACJHR010000019">
    <property type="protein sequence ID" value="MBB2500545.1"/>
    <property type="molecule type" value="Genomic_DNA"/>
</dbReference>
<dbReference type="CDD" id="cd05233">
    <property type="entry name" value="SDR_c"/>
    <property type="match status" value="1"/>
</dbReference>
<dbReference type="GO" id="GO:0016491">
    <property type="term" value="F:oxidoreductase activity"/>
    <property type="evidence" value="ECO:0007669"/>
    <property type="project" value="UniProtKB-KW"/>
</dbReference>
<dbReference type="InterPro" id="IPR036291">
    <property type="entry name" value="NAD(P)-bd_dom_sf"/>
</dbReference>
<dbReference type="SUPFAM" id="SSF51735">
    <property type="entry name" value="NAD(P)-binding Rossmann-fold domains"/>
    <property type="match status" value="1"/>
</dbReference>
<evidence type="ECO:0000256" key="2">
    <source>
        <dbReference type="ARBA" id="ARBA00023002"/>
    </source>
</evidence>
<evidence type="ECO:0000313" key="5">
    <source>
        <dbReference type="Proteomes" id="UP000550260"/>
    </source>
</evidence>
<proteinExistence type="inferred from homology"/>
<feature type="region of interest" description="Disordered" evidence="3">
    <location>
        <begin position="248"/>
        <end position="269"/>
    </location>
</feature>
<comment type="similarity">
    <text evidence="1">Belongs to the short-chain dehydrogenases/reductases (SDR) family.</text>
</comment>
<evidence type="ECO:0000256" key="3">
    <source>
        <dbReference type="SAM" id="MobiDB-lite"/>
    </source>
</evidence>
<reference evidence="4 5" key="1">
    <citation type="submission" date="2020-08" db="EMBL/GenBank/DDBJ databases">
        <title>Amycolatopsis echigonensis JCM 21831.</title>
        <authorList>
            <person name="Tedsree N."/>
            <person name="Kuncharoen N."/>
            <person name="Likhitwitayawuid K."/>
            <person name="Tanasupawat S."/>
        </authorList>
    </citation>
    <scope>NUCLEOTIDE SEQUENCE [LARGE SCALE GENOMIC DNA]</scope>
    <source>
        <strain evidence="4 5">JCM 21831</strain>
    </source>
</reference>
<dbReference type="Gene3D" id="3.40.50.720">
    <property type="entry name" value="NAD(P)-binding Rossmann-like Domain"/>
    <property type="match status" value="1"/>
</dbReference>
<keyword evidence="2" id="KW-0560">Oxidoreductase</keyword>
<dbReference type="RefSeq" id="WP_183124220.1">
    <property type="nucleotide sequence ID" value="NZ_JACJHR010000019.1"/>
</dbReference>
<name>A0A8E1VY75_9PSEU</name>